<gene>
    <name evidence="1" type="ORF">BCY86_02870</name>
</gene>
<evidence type="ECO:0000313" key="2">
    <source>
        <dbReference type="Proteomes" id="UP000185544"/>
    </source>
</evidence>
<evidence type="ECO:0000313" key="1">
    <source>
        <dbReference type="EMBL" id="APR99733.1"/>
    </source>
</evidence>
<sequence>MGGGESSSDNDIGEGFEANEVANQVTSLSREYISSLVKTGSKEYQDLRKMVIERLIGKSERNREFIKPYF</sequence>
<protein>
    <submittedName>
        <fullName evidence="1">Uncharacterized protein</fullName>
    </submittedName>
</protein>
<accession>A0A1L6MW07</accession>
<dbReference type="KEGG" id="pabo:BCY86_02870"/>
<reference evidence="1 2" key="1">
    <citation type="submission" date="2016-08" db="EMBL/GenBank/DDBJ databases">
        <title>Identification and validation of antigenic proteins from Pajaroellobacter abortibovis using de-novo genome sequence assembly and reverse vaccinology.</title>
        <authorList>
            <person name="Welly B.T."/>
            <person name="Miller M.R."/>
            <person name="Stott J.L."/>
            <person name="Blanchard M.T."/>
            <person name="Islas-Trejo A.D."/>
            <person name="O'Rourke S.M."/>
            <person name="Young A.E."/>
            <person name="Medrano J.F."/>
            <person name="Van Eenennaam A.L."/>
        </authorList>
    </citation>
    <scope>NUCLEOTIDE SEQUENCE [LARGE SCALE GENOMIC DNA]</scope>
    <source>
        <strain evidence="1 2">BTF92-0548A/99-0131</strain>
    </source>
</reference>
<keyword evidence="2" id="KW-1185">Reference proteome</keyword>
<organism evidence="1 2">
    <name type="scientific">Pajaroellobacter abortibovis</name>
    <dbReference type="NCBI Taxonomy" id="1882918"/>
    <lineage>
        <taxon>Bacteria</taxon>
        <taxon>Pseudomonadati</taxon>
        <taxon>Myxococcota</taxon>
        <taxon>Polyangia</taxon>
        <taxon>Polyangiales</taxon>
        <taxon>Polyangiaceae</taxon>
    </lineage>
</organism>
<dbReference type="EMBL" id="CP016908">
    <property type="protein sequence ID" value="APR99733.1"/>
    <property type="molecule type" value="Genomic_DNA"/>
</dbReference>
<proteinExistence type="predicted"/>
<dbReference type="AlphaFoldDB" id="A0A1L6MW07"/>
<name>A0A1L6MW07_9BACT</name>
<dbReference type="Proteomes" id="UP000185544">
    <property type="component" value="Chromosome"/>
</dbReference>